<dbReference type="Pfam" id="PF09979">
    <property type="entry name" value="DUF2213"/>
    <property type="match status" value="1"/>
</dbReference>
<name>A0ABW0PXM1_9HYPH</name>
<comment type="caution">
    <text evidence="1">The sequence shown here is derived from an EMBL/GenBank/DDBJ whole genome shotgun (WGS) entry which is preliminary data.</text>
</comment>
<dbReference type="InterPro" id="IPR016913">
    <property type="entry name" value="UCP029215"/>
</dbReference>
<reference evidence="2" key="1">
    <citation type="journal article" date="2019" name="Int. J. Syst. Evol. Microbiol.">
        <title>The Global Catalogue of Microorganisms (GCM) 10K type strain sequencing project: providing services to taxonomists for standard genome sequencing and annotation.</title>
        <authorList>
            <consortium name="The Broad Institute Genomics Platform"/>
            <consortium name="The Broad Institute Genome Sequencing Center for Infectious Disease"/>
            <person name="Wu L."/>
            <person name="Ma J."/>
        </authorList>
    </citation>
    <scope>NUCLEOTIDE SEQUENCE [LARGE SCALE GENOMIC DNA]</scope>
    <source>
        <strain evidence="2">KACC 12633</strain>
    </source>
</reference>
<evidence type="ECO:0000313" key="2">
    <source>
        <dbReference type="Proteomes" id="UP001596150"/>
    </source>
</evidence>
<proteinExistence type="predicted"/>
<accession>A0ABW0PXM1</accession>
<dbReference type="RefSeq" id="WP_266344232.1">
    <property type="nucleotide sequence ID" value="NZ_JAPKNH010000004.1"/>
</dbReference>
<organism evidence="1 2">
    <name type="scientific">Kaistia terrae</name>
    <dbReference type="NCBI Taxonomy" id="537017"/>
    <lineage>
        <taxon>Bacteria</taxon>
        <taxon>Pseudomonadati</taxon>
        <taxon>Pseudomonadota</taxon>
        <taxon>Alphaproteobacteria</taxon>
        <taxon>Hyphomicrobiales</taxon>
        <taxon>Kaistiaceae</taxon>
        <taxon>Kaistia</taxon>
    </lineage>
</organism>
<keyword evidence="2" id="KW-1185">Reference proteome</keyword>
<gene>
    <name evidence="1" type="ORF">ACFPP9_12105</name>
</gene>
<evidence type="ECO:0000313" key="1">
    <source>
        <dbReference type="EMBL" id="MFC5516517.1"/>
    </source>
</evidence>
<protein>
    <submittedName>
        <fullName evidence="1">DUF2213 domain-containing protein</fullName>
    </submittedName>
</protein>
<sequence length="326" mass="35007">MHLTDRLTIDGTKRTADGYLAINARAARSGNVQTYLGAEVGRPDLAQVRVYRPDEEVFSKDTMASFAHRPVTMGHPSTPVSAANWNQFAKGWSDGEIARDGEFIRINMLLADADAIRAVESGVREISMGYDCDLIWGAGTSPSGEVYDARQSRIRGNHVGIVERARGGSELRIGDSAMNANDGLVAGMTIDQAASLPRYQKLGPQGRQYAARDLAMLQAGTSDRSAHDGMVQRLGDAWQGDRQHIALPNDILAGLSAKDRSVVLPALARLRDQSGPALRHAISDARSIAVQLLGQPSGRMMSDSEISHAQRAAQHVLALCDAAGDV</sequence>
<dbReference type="EMBL" id="JBHSML010000003">
    <property type="protein sequence ID" value="MFC5516517.1"/>
    <property type="molecule type" value="Genomic_DNA"/>
</dbReference>
<dbReference type="Proteomes" id="UP001596150">
    <property type="component" value="Unassembled WGS sequence"/>
</dbReference>